<keyword evidence="3" id="KW-1185">Reference proteome</keyword>
<evidence type="ECO:0000313" key="2">
    <source>
        <dbReference type="EMBL" id="RNB91984.1"/>
    </source>
</evidence>
<organism evidence="2 3">
    <name type="scientific">Brevibacillus fluminis</name>
    <dbReference type="NCBI Taxonomy" id="511487"/>
    <lineage>
        <taxon>Bacteria</taxon>
        <taxon>Bacillati</taxon>
        <taxon>Bacillota</taxon>
        <taxon>Bacilli</taxon>
        <taxon>Bacillales</taxon>
        <taxon>Paenibacillaceae</taxon>
        <taxon>Brevibacillus</taxon>
    </lineage>
</organism>
<gene>
    <name evidence="2" type="ORF">EDM56_04320</name>
</gene>
<sequence>MKYRKRNADGSMGEFVLTPAGEEEQGWRNQASTLSAKNSGEIEFALDYQNKDQAITKNKKTSK</sequence>
<evidence type="ECO:0000313" key="3">
    <source>
        <dbReference type="Proteomes" id="UP000271031"/>
    </source>
</evidence>
<protein>
    <submittedName>
        <fullName evidence="2">Uncharacterized protein</fullName>
    </submittedName>
</protein>
<feature type="region of interest" description="Disordered" evidence="1">
    <location>
        <begin position="1"/>
        <end position="34"/>
    </location>
</feature>
<dbReference type="Proteomes" id="UP000271031">
    <property type="component" value="Unassembled WGS sequence"/>
</dbReference>
<dbReference type="AlphaFoldDB" id="A0A3M8DVM9"/>
<reference evidence="2 3" key="1">
    <citation type="submission" date="2018-10" db="EMBL/GenBank/DDBJ databases">
        <title>Phylogenomics of Brevibacillus.</title>
        <authorList>
            <person name="Dunlap C."/>
        </authorList>
    </citation>
    <scope>NUCLEOTIDE SEQUENCE [LARGE SCALE GENOMIC DNA]</scope>
    <source>
        <strain evidence="2 3">JCM 15716</strain>
    </source>
</reference>
<name>A0A3M8DVM9_9BACL</name>
<proteinExistence type="predicted"/>
<dbReference type="RefSeq" id="WP_122916646.1">
    <property type="nucleotide sequence ID" value="NZ_RHHQ01000004.1"/>
</dbReference>
<evidence type="ECO:0000256" key="1">
    <source>
        <dbReference type="SAM" id="MobiDB-lite"/>
    </source>
</evidence>
<dbReference type="EMBL" id="RHHQ01000004">
    <property type="protein sequence ID" value="RNB91984.1"/>
    <property type="molecule type" value="Genomic_DNA"/>
</dbReference>
<comment type="caution">
    <text evidence="2">The sequence shown here is derived from an EMBL/GenBank/DDBJ whole genome shotgun (WGS) entry which is preliminary data.</text>
</comment>
<accession>A0A3M8DVM9</accession>